<comment type="caution">
    <text evidence="1">The sequence shown here is derived from an EMBL/GenBank/DDBJ whole genome shotgun (WGS) entry which is preliminary data.</text>
</comment>
<dbReference type="EMBL" id="BSFI01000004">
    <property type="protein sequence ID" value="GLK67345.1"/>
    <property type="molecule type" value="Genomic_DNA"/>
</dbReference>
<gene>
    <name evidence="1" type="ORF">GCM10008179_09830</name>
</gene>
<protein>
    <submittedName>
        <fullName evidence="1">Uncharacterized protein</fullName>
    </submittedName>
</protein>
<keyword evidence="2" id="KW-1185">Reference proteome</keyword>
<proteinExistence type="predicted"/>
<reference evidence="1" key="2">
    <citation type="submission" date="2023-01" db="EMBL/GenBank/DDBJ databases">
        <authorList>
            <person name="Sun Q."/>
            <person name="Evtushenko L."/>
        </authorList>
    </citation>
    <scope>NUCLEOTIDE SEQUENCE</scope>
    <source>
        <strain evidence="1">VKM B-2347</strain>
    </source>
</reference>
<dbReference type="AlphaFoldDB" id="A0A9W6MV42"/>
<reference evidence="1" key="1">
    <citation type="journal article" date="2014" name="Int. J. Syst. Evol. Microbiol.">
        <title>Complete genome sequence of Corynebacterium casei LMG S-19264T (=DSM 44701T), isolated from a smear-ripened cheese.</title>
        <authorList>
            <consortium name="US DOE Joint Genome Institute (JGI-PGF)"/>
            <person name="Walter F."/>
            <person name="Albersmeier A."/>
            <person name="Kalinowski J."/>
            <person name="Ruckert C."/>
        </authorList>
    </citation>
    <scope>NUCLEOTIDE SEQUENCE</scope>
    <source>
        <strain evidence="1">VKM B-2347</strain>
    </source>
</reference>
<accession>A0A9W6MV42</accession>
<dbReference type="Proteomes" id="UP001143372">
    <property type="component" value="Unassembled WGS sequence"/>
</dbReference>
<evidence type="ECO:0000313" key="1">
    <source>
        <dbReference type="EMBL" id="GLK67345.1"/>
    </source>
</evidence>
<name>A0A9W6MV42_9HYPH</name>
<sequence length="87" mass="8997">MAGVFVFALTADGVNAAFTKRRAILAGRRSFGERPEVSRLSGLLQFLRSFGEAGGGELALSAGAGEAGRRMIAAEMVGRLKAESVGP</sequence>
<organism evidence="1 2">
    <name type="scientific">Hansschlegelia plantiphila</name>
    <dbReference type="NCBI Taxonomy" id="374655"/>
    <lineage>
        <taxon>Bacteria</taxon>
        <taxon>Pseudomonadati</taxon>
        <taxon>Pseudomonadota</taxon>
        <taxon>Alphaproteobacteria</taxon>
        <taxon>Hyphomicrobiales</taxon>
        <taxon>Methylopilaceae</taxon>
        <taxon>Hansschlegelia</taxon>
    </lineage>
</organism>
<evidence type="ECO:0000313" key="2">
    <source>
        <dbReference type="Proteomes" id="UP001143372"/>
    </source>
</evidence>